<organism evidence="5 6">
    <name type="scientific">Nocardioides jishulii</name>
    <dbReference type="NCBI Taxonomy" id="2575440"/>
    <lineage>
        <taxon>Bacteria</taxon>
        <taxon>Bacillati</taxon>
        <taxon>Actinomycetota</taxon>
        <taxon>Actinomycetes</taxon>
        <taxon>Propionibacteriales</taxon>
        <taxon>Nocardioidaceae</taxon>
        <taxon>Nocardioides</taxon>
    </lineage>
</organism>
<evidence type="ECO:0000256" key="3">
    <source>
        <dbReference type="ARBA" id="ARBA00023235"/>
    </source>
</evidence>
<evidence type="ECO:0000256" key="2">
    <source>
        <dbReference type="ARBA" id="ARBA00023152"/>
    </source>
</evidence>
<evidence type="ECO:0000313" key="5">
    <source>
        <dbReference type="EMBL" id="TKI62292.1"/>
    </source>
</evidence>
<comment type="catalytic activity">
    <reaction evidence="4">
        <text>alpha-D-glucose 6-phosphate = beta-D-fructose 6-phosphate</text>
        <dbReference type="Rhea" id="RHEA:11816"/>
        <dbReference type="ChEBI" id="CHEBI:57634"/>
        <dbReference type="ChEBI" id="CHEBI:58225"/>
        <dbReference type="EC" id="5.3.1.9"/>
    </reaction>
</comment>
<evidence type="ECO:0000313" key="6">
    <source>
        <dbReference type="Proteomes" id="UP000307808"/>
    </source>
</evidence>
<keyword evidence="3 4" id="KW-0413">Isomerase</keyword>
<keyword evidence="2 4" id="KW-0324">Glycolysis</keyword>
<protein>
    <recommendedName>
        <fullName evidence="4">Glucose-6-phosphate isomerase</fullName>
        <ecNumber evidence="4">5.3.1.9</ecNumber>
    </recommendedName>
</protein>
<dbReference type="InterPro" id="IPR046348">
    <property type="entry name" value="SIS_dom_sf"/>
</dbReference>
<sequence>MRTEAPVQVIPGDRPAFDAAMHDLVQDRVAGRLFARDHTLWGPAAESEASKRLAWVDLARTSRAIVEPIAARRQALQADGIDRIVLCGMGGSSLAPEVICADAGVDLVVLDSSHPDAVRDVIDTDLARTAVVIASKSGGTVETDSQRRAYEQAFIDADIDPATRMIVVTDPGSPLDEFATERGWTVFRADPEVGGRYSALSAFGLVPSGLAGVDLEVLLDDAAALVPVLQDDVPSNPGLQLGALMAVAAREGVDKMVLGDTRTPSVGFAAWVEQLVAESTGKDGTGILPIDVGSTSAPNFVDATNDSMLVSCGPAEGAPDASSGWSAHVDAPMGAQMLVWEVATAVAGRLLGINPFDQPDVESAKDAARAMLDGDTETWTPDFVDGDVQVFTAGDWLPDGTSTVAEAVRALLGRLDDEHGYLAVQAYLDRDRDAVVTDLRDALARRTSRPVSFGWAPRFLHSTGQYHKGGPAQGVYLQVTGAQTQDLAVPDRPFTFGEFIGAQAAGDAHVLGSRGRPVLRLHVGKPEGLATLREDVG</sequence>
<dbReference type="GO" id="GO:0005829">
    <property type="term" value="C:cytosol"/>
    <property type="evidence" value="ECO:0007669"/>
    <property type="project" value="TreeGrafter"/>
</dbReference>
<evidence type="ECO:0000256" key="4">
    <source>
        <dbReference type="RuleBase" id="RU000612"/>
    </source>
</evidence>
<dbReference type="OrthoDB" id="140919at2"/>
<dbReference type="SUPFAM" id="SSF53697">
    <property type="entry name" value="SIS domain"/>
    <property type="match status" value="1"/>
</dbReference>
<dbReference type="InterPro" id="IPR001672">
    <property type="entry name" value="G6P_Isomerase"/>
</dbReference>
<dbReference type="GO" id="GO:0006094">
    <property type="term" value="P:gluconeogenesis"/>
    <property type="evidence" value="ECO:0007669"/>
    <property type="project" value="UniProtKB-KW"/>
</dbReference>
<dbReference type="GO" id="GO:0048029">
    <property type="term" value="F:monosaccharide binding"/>
    <property type="evidence" value="ECO:0007669"/>
    <property type="project" value="TreeGrafter"/>
</dbReference>
<dbReference type="GO" id="GO:0051156">
    <property type="term" value="P:glucose 6-phosphate metabolic process"/>
    <property type="evidence" value="ECO:0007669"/>
    <property type="project" value="TreeGrafter"/>
</dbReference>
<keyword evidence="6" id="KW-1185">Reference proteome</keyword>
<evidence type="ECO:0000256" key="1">
    <source>
        <dbReference type="ARBA" id="ARBA00022432"/>
    </source>
</evidence>
<dbReference type="PANTHER" id="PTHR11469:SF1">
    <property type="entry name" value="GLUCOSE-6-PHOSPHATE ISOMERASE"/>
    <property type="match status" value="1"/>
</dbReference>
<dbReference type="PANTHER" id="PTHR11469">
    <property type="entry name" value="GLUCOSE-6-PHOSPHATE ISOMERASE"/>
    <property type="match status" value="1"/>
</dbReference>
<comment type="caution">
    <text evidence="5">The sequence shown here is derived from an EMBL/GenBank/DDBJ whole genome shotgun (WGS) entry which is preliminary data.</text>
</comment>
<keyword evidence="1 4" id="KW-0312">Gluconeogenesis</keyword>
<dbReference type="RefSeq" id="WP_137065561.1">
    <property type="nucleotide sequence ID" value="NZ_CP040748.1"/>
</dbReference>
<dbReference type="Proteomes" id="UP000307808">
    <property type="component" value="Unassembled WGS sequence"/>
</dbReference>
<dbReference type="UniPathway" id="UPA00109">
    <property type="reaction ID" value="UER00181"/>
</dbReference>
<dbReference type="GO" id="GO:0006096">
    <property type="term" value="P:glycolytic process"/>
    <property type="evidence" value="ECO:0007669"/>
    <property type="project" value="UniProtKB-UniPathway"/>
</dbReference>
<name>A0A4U2YNS0_9ACTN</name>
<dbReference type="EMBL" id="SZPY01000002">
    <property type="protein sequence ID" value="TKI62292.1"/>
    <property type="molecule type" value="Genomic_DNA"/>
</dbReference>
<dbReference type="PROSITE" id="PS51463">
    <property type="entry name" value="P_GLUCOSE_ISOMERASE_3"/>
    <property type="match status" value="1"/>
</dbReference>
<dbReference type="Gene3D" id="3.40.50.10490">
    <property type="entry name" value="Glucose-6-phosphate isomerase like protein, domain 1"/>
    <property type="match status" value="3"/>
</dbReference>
<proteinExistence type="inferred from homology"/>
<comment type="similarity">
    <text evidence="4">Belongs to the GPI family.</text>
</comment>
<dbReference type="Pfam" id="PF00342">
    <property type="entry name" value="PGI"/>
    <property type="match status" value="1"/>
</dbReference>
<dbReference type="GO" id="GO:0004347">
    <property type="term" value="F:glucose-6-phosphate isomerase activity"/>
    <property type="evidence" value="ECO:0007669"/>
    <property type="project" value="UniProtKB-EC"/>
</dbReference>
<dbReference type="EC" id="5.3.1.9" evidence="4"/>
<reference evidence="5 6" key="1">
    <citation type="submission" date="2019-04" db="EMBL/GenBank/DDBJ databases">
        <authorList>
            <person name="Dong K."/>
        </authorList>
    </citation>
    <scope>NUCLEOTIDE SEQUENCE [LARGE SCALE GENOMIC DNA]</scope>
    <source>
        <strain evidence="6">dk3543</strain>
    </source>
</reference>
<gene>
    <name evidence="5" type="ORF">FC770_07745</name>
</gene>
<dbReference type="AlphaFoldDB" id="A0A4U2YNS0"/>
<dbReference type="GO" id="GO:0097367">
    <property type="term" value="F:carbohydrate derivative binding"/>
    <property type="evidence" value="ECO:0007669"/>
    <property type="project" value="InterPro"/>
</dbReference>
<dbReference type="PRINTS" id="PR00662">
    <property type="entry name" value="G6PISOMERASE"/>
</dbReference>
<comment type="pathway">
    <text evidence="4">Carbohydrate degradation; glycolysis; D-glyceraldehyde 3-phosphate and glycerone phosphate from D-glucose: step 2/4.</text>
</comment>
<accession>A0A4U2YNS0</accession>